<evidence type="ECO:0008006" key="3">
    <source>
        <dbReference type="Google" id="ProtNLM"/>
    </source>
</evidence>
<keyword evidence="2" id="KW-1185">Reference proteome</keyword>
<protein>
    <recommendedName>
        <fullName evidence="3">F-box domain-containing protein</fullName>
    </recommendedName>
</protein>
<reference evidence="1 2" key="1">
    <citation type="journal article" date="2016" name="Mol. Biol. Evol.">
        <title>Comparative Genomics of Early-Diverging Mushroom-Forming Fungi Provides Insights into the Origins of Lignocellulose Decay Capabilities.</title>
        <authorList>
            <person name="Nagy L.G."/>
            <person name="Riley R."/>
            <person name="Tritt A."/>
            <person name="Adam C."/>
            <person name="Daum C."/>
            <person name="Floudas D."/>
            <person name="Sun H."/>
            <person name="Yadav J.S."/>
            <person name="Pangilinan J."/>
            <person name="Larsson K.H."/>
            <person name="Matsuura K."/>
            <person name="Barry K."/>
            <person name="Labutti K."/>
            <person name="Kuo R."/>
            <person name="Ohm R.A."/>
            <person name="Bhattacharya S.S."/>
            <person name="Shirouzu T."/>
            <person name="Yoshinaga Y."/>
            <person name="Martin F.M."/>
            <person name="Grigoriev I.V."/>
            <person name="Hibbett D.S."/>
        </authorList>
    </citation>
    <scope>NUCLEOTIDE SEQUENCE [LARGE SCALE GENOMIC DNA]</scope>
    <source>
        <strain evidence="1 2">HHB10207 ss-3</strain>
    </source>
</reference>
<dbReference type="EMBL" id="KV428139">
    <property type="protein sequence ID" value="KZT35432.1"/>
    <property type="molecule type" value="Genomic_DNA"/>
</dbReference>
<accession>A0A166AKZ9</accession>
<evidence type="ECO:0000313" key="2">
    <source>
        <dbReference type="Proteomes" id="UP000076798"/>
    </source>
</evidence>
<evidence type="ECO:0000313" key="1">
    <source>
        <dbReference type="EMBL" id="KZT35432.1"/>
    </source>
</evidence>
<name>A0A166AKZ9_9AGAM</name>
<dbReference type="STRING" id="1314776.A0A166AKZ9"/>
<dbReference type="InterPro" id="IPR032675">
    <property type="entry name" value="LRR_dom_sf"/>
</dbReference>
<dbReference type="Proteomes" id="UP000076798">
    <property type="component" value="Unassembled WGS sequence"/>
</dbReference>
<dbReference type="OrthoDB" id="2522283at2759"/>
<gene>
    <name evidence="1" type="ORF">SISSUDRAFT_1064473</name>
</gene>
<proteinExistence type="predicted"/>
<sequence>MSYSLLPEILEHIFFLAYEHVLDEPSKADYRAIAGLSRLCSAWLIPAQRILFRTVTIRSSEEAIALRNVLVKAKYGDDKGLAHVVRSIWTLRLTSSAVLSPNRLAVIIGLCPALQILRLDFHDLPSLRISGKPRDLREYDTQTLAFMARTSTVRALHFSGSLRTAIDLIKAWPSLEHVYIKAAVDPSITLTEQLINRFYEFRWEGVGEDQGHSLWKQLLGNSHQSLHILQLNHLPPPLEFDELLQSVPNLRSLRLPDCSPIHGAALQHCTMLQELMISQPPRYLALWNIRHKLQHFAFTFDTAMPTEDLDLLTQFICKRPGVENVSIHRGDSPVTWGGELRRSCLERGIGIRMSSHLTKVNPFWEDQTLERTEQYPRLRSNNRQRKMAAP</sequence>
<organism evidence="1 2">
    <name type="scientific">Sistotremastrum suecicum HHB10207 ss-3</name>
    <dbReference type="NCBI Taxonomy" id="1314776"/>
    <lineage>
        <taxon>Eukaryota</taxon>
        <taxon>Fungi</taxon>
        <taxon>Dikarya</taxon>
        <taxon>Basidiomycota</taxon>
        <taxon>Agaricomycotina</taxon>
        <taxon>Agaricomycetes</taxon>
        <taxon>Sistotremastrales</taxon>
        <taxon>Sistotremastraceae</taxon>
        <taxon>Sistotremastrum</taxon>
    </lineage>
</organism>
<dbReference type="SUPFAM" id="SSF52047">
    <property type="entry name" value="RNI-like"/>
    <property type="match status" value="1"/>
</dbReference>
<dbReference type="AlphaFoldDB" id="A0A166AKZ9"/>
<dbReference type="Gene3D" id="3.80.10.10">
    <property type="entry name" value="Ribonuclease Inhibitor"/>
    <property type="match status" value="1"/>
</dbReference>